<comment type="caution">
    <text evidence="1">The sequence shown here is derived from an EMBL/GenBank/DDBJ whole genome shotgun (WGS) entry which is preliminary data.</text>
</comment>
<name>A0ACC5REV1_9HYPH</name>
<organism evidence="1 2">
    <name type="scientific">Taklimakanibacter albus</name>
    <dbReference type="NCBI Taxonomy" id="2800327"/>
    <lineage>
        <taxon>Bacteria</taxon>
        <taxon>Pseudomonadati</taxon>
        <taxon>Pseudomonadota</taxon>
        <taxon>Alphaproteobacteria</taxon>
        <taxon>Hyphomicrobiales</taxon>
        <taxon>Aestuariivirgaceae</taxon>
        <taxon>Taklimakanibacter</taxon>
    </lineage>
</organism>
<protein>
    <submittedName>
        <fullName evidence="1">Helix-turn-helix transcriptional regulator</fullName>
    </submittedName>
</protein>
<evidence type="ECO:0000313" key="1">
    <source>
        <dbReference type="EMBL" id="MBK1871142.1"/>
    </source>
</evidence>
<evidence type="ECO:0000313" key="2">
    <source>
        <dbReference type="Proteomes" id="UP000616151"/>
    </source>
</evidence>
<dbReference type="EMBL" id="JAENHL010000008">
    <property type="protein sequence ID" value="MBK1871142.1"/>
    <property type="molecule type" value="Genomic_DNA"/>
</dbReference>
<proteinExistence type="predicted"/>
<accession>A0ACC5REV1</accession>
<dbReference type="Proteomes" id="UP000616151">
    <property type="component" value="Unassembled WGS sequence"/>
</dbReference>
<gene>
    <name evidence="1" type="ORF">JHL16_32550</name>
</gene>
<reference evidence="1" key="1">
    <citation type="submission" date="2021-01" db="EMBL/GenBank/DDBJ databases">
        <authorList>
            <person name="Sun Q."/>
        </authorList>
    </citation>
    <scope>NUCLEOTIDE SEQUENCE</scope>
    <source>
        <strain evidence="1">YIM B02566</strain>
    </source>
</reference>
<sequence length="323" mass="35181">MARNRFGTFPLSTRDVPEADRIRFLRDELGHLMRLDVEALPGVPFHADLTLRILPGLGVISGRHAPCRVGRSRALIADGNDDLVLLVRTGAGILLRRNEEIPIGPGESILLSNADVGACLFSTEASVLALSVPRAPLKLLLGDIDASHRKPVPRNDALRLLESYLSVMGGDQALTSPELHRMAVAHVHDLIALAIGTRRDIADQAGQRSLPVARLRSIKADIANCLHRGCAISVGELAARQRVTPRYVQMLFEGEGTTFTQFVLAERLARAHRMLTNPNVPDRGIAAVAFDAGFGDLSYFIRSFRRAYGARPSDIRCRAAAAR</sequence>
<keyword evidence="2" id="KW-1185">Reference proteome</keyword>